<keyword evidence="1" id="KW-0808">Transferase</keyword>
<dbReference type="EMBL" id="KZ613488">
    <property type="protein sequence ID" value="PMD19613.1"/>
    <property type="molecule type" value="Genomic_DNA"/>
</dbReference>
<keyword evidence="7" id="KW-1185">Reference proteome</keyword>
<dbReference type="Pfam" id="PF00069">
    <property type="entry name" value="Pkinase"/>
    <property type="match status" value="1"/>
</dbReference>
<accession>A0A2J6Q004</accession>
<dbReference type="InterPro" id="IPR008271">
    <property type="entry name" value="Ser/Thr_kinase_AS"/>
</dbReference>
<dbReference type="PROSITE" id="PS50011">
    <property type="entry name" value="PROTEIN_KINASE_DOM"/>
    <property type="match status" value="1"/>
</dbReference>
<feature type="domain" description="Protein kinase" evidence="5">
    <location>
        <begin position="103"/>
        <end position="436"/>
    </location>
</feature>
<evidence type="ECO:0000313" key="7">
    <source>
        <dbReference type="Proteomes" id="UP000235672"/>
    </source>
</evidence>
<evidence type="ECO:0000256" key="2">
    <source>
        <dbReference type="ARBA" id="ARBA00022741"/>
    </source>
</evidence>
<gene>
    <name evidence="6" type="ORF">NA56DRAFT_705322</name>
</gene>
<sequence>MAHSNPLQNPSASTVEVVNFFRKYRGAPEWNDDEIEDNFQKQNYQPPAHVQLPEPQQLGVWPAPKAIKAEKAPTRTEQDFLASTIPDLEDPTQTALAGGAGNWKATKLLGAGGFGLVALWEYQGPENVQGQKYHRVVVKEVMGGDPRQRNMSSEHRILKELLKTGSAHVTHVLADARAINADAENIDKEWNGLIKRLILEYCPLGDMRALIERFQILGRPLREIGIWKIFDCLVDGLFALETGNDAKVRAPTNEVVIKRRLHWDPIVHFDLKPDNILLSEDRFTHFTPLCKLGDFGLATDDYVEWLRRHDLRKSGTKGYYAPARAVFGHLGKSRLQGKRYCSGYKTNVWGIGCILYQLVLLTTLKPDHKQPFEPTWQLNGEKAKGNTFGVALHGRSEHYSRALTDLVQECLYERPDDRPSLTVLKTRVRDGYQAALDAGGTQDAWEDFLPAPPLPAPRPLCKAKQRNGEDCRNPAKVGDFCRIQAHKKQGVPPQMWWAAYLWFSNDRYA</sequence>
<dbReference type="GO" id="GO:0005524">
    <property type="term" value="F:ATP binding"/>
    <property type="evidence" value="ECO:0007669"/>
    <property type="project" value="UniProtKB-KW"/>
</dbReference>
<evidence type="ECO:0000256" key="3">
    <source>
        <dbReference type="ARBA" id="ARBA00022777"/>
    </source>
</evidence>
<proteinExistence type="predicted"/>
<dbReference type="AlphaFoldDB" id="A0A2J6Q004"/>
<dbReference type="SUPFAM" id="SSF56112">
    <property type="entry name" value="Protein kinase-like (PK-like)"/>
    <property type="match status" value="1"/>
</dbReference>
<evidence type="ECO:0000256" key="4">
    <source>
        <dbReference type="ARBA" id="ARBA00022840"/>
    </source>
</evidence>
<dbReference type="InterPro" id="IPR011009">
    <property type="entry name" value="Kinase-like_dom_sf"/>
</dbReference>
<dbReference type="CDD" id="cd00180">
    <property type="entry name" value="PKc"/>
    <property type="match status" value="1"/>
</dbReference>
<dbReference type="PANTHER" id="PTHR43671:SF85">
    <property type="entry name" value="KINASE, PUTATIVE-RELATED"/>
    <property type="match status" value="1"/>
</dbReference>
<dbReference type="OrthoDB" id="4062651at2759"/>
<dbReference type="PROSITE" id="PS00108">
    <property type="entry name" value="PROTEIN_KINASE_ST"/>
    <property type="match status" value="1"/>
</dbReference>
<dbReference type="Proteomes" id="UP000235672">
    <property type="component" value="Unassembled WGS sequence"/>
</dbReference>
<keyword evidence="2" id="KW-0547">Nucleotide-binding</keyword>
<organism evidence="6 7">
    <name type="scientific">Hyaloscypha hepaticicola</name>
    <dbReference type="NCBI Taxonomy" id="2082293"/>
    <lineage>
        <taxon>Eukaryota</taxon>
        <taxon>Fungi</taxon>
        <taxon>Dikarya</taxon>
        <taxon>Ascomycota</taxon>
        <taxon>Pezizomycotina</taxon>
        <taxon>Leotiomycetes</taxon>
        <taxon>Helotiales</taxon>
        <taxon>Hyaloscyphaceae</taxon>
        <taxon>Hyaloscypha</taxon>
    </lineage>
</organism>
<name>A0A2J6Q004_9HELO</name>
<evidence type="ECO:0000259" key="5">
    <source>
        <dbReference type="PROSITE" id="PS50011"/>
    </source>
</evidence>
<evidence type="ECO:0000313" key="6">
    <source>
        <dbReference type="EMBL" id="PMD19613.1"/>
    </source>
</evidence>
<dbReference type="SMART" id="SM00220">
    <property type="entry name" value="S_TKc"/>
    <property type="match status" value="1"/>
</dbReference>
<evidence type="ECO:0000256" key="1">
    <source>
        <dbReference type="ARBA" id="ARBA00022679"/>
    </source>
</evidence>
<dbReference type="InterPro" id="IPR050660">
    <property type="entry name" value="NEK_Ser/Thr_kinase"/>
</dbReference>
<dbReference type="STRING" id="1745343.A0A2J6Q004"/>
<keyword evidence="3 6" id="KW-0418">Kinase</keyword>
<reference evidence="6 7" key="1">
    <citation type="submission" date="2016-05" db="EMBL/GenBank/DDBJ databases">
        <title>A degradative enzymes factory behind the ericoid mycorrhizal symbiosis.</title>
        <authorList>
            <consortium name="DOE Joint Genome Institute"/>
            <person name="Martino E."/>
            <person name="Morin E."/>
            <person name="Grelet G."/>
            <person name="Kuo A."/>
            <person name="Kohler A."/>
            <person name="Daghino S."/>
            <person name="Barry K."/>
            <person name="Choi C."/>
            <person name="Cichocki N."/>
            <person name="Clum A."/>
            <person name="Copeland A."/>
            <person name="Hainaut M."/>
            <person name="Haridas S."/>
            <person name="Labutti K."/>
            <person name="Lindquist E."/>
            <person name="Lipzen A."/>
            <person name="Khouja H.-R."/>
            <person name="Murat C."/>
            <person name="Ohm R."/>
            <person name="Olson A."/>
            <person name="Spatafora J."/>
            <person name="Veneault-Fourrey C."/>
            <person name="Henrissat B."/>
            <person name="Grigoriev I."/>
            <person name="Martin F."/>
            <person name="Perotto S."/>
        </authorList>
    </citation>
    <scope>NUCLEOTIDE SEQUENCE [LARGE SCALE GENOMIC DNA]</scope>
    <source>
        <strain evidence="6 7">UAMH 7357</strain>
    </source>
</reference>
<keyword evidence="4" id="KW-0067">ATP-binding</keyword>
<dbReference type="Gene3D" id="1.10.510.10">
    <property type="entry name" value="Transferase(Phosphotransferase) domain 1"/>
    <property type="match status" value="1"/>
</dbReference>
<dbReference type="InterPro" id="IPR000719">
    <property type="entry name" value="Prot_kinase_dom"/>
</dbReference>
<dbReference type="GO" id="GO:0004674">
    <property type="term" value="F:protein serine/threonine kinase activity"/>
    <property type="evidence" value="ECO:0007669"/>
    <property type="project" value="TreeGrafter"/>
</dbReference>
<protein>
    <submittedName>
        <fullName evidence="6">Kinase-like protein</fullName>
    </submittedName>
</protein>
<dbReference type="PANTHER" id="PTHR43671">
    <property type="entry name" value="SERINE/THREONINE-PROTEIN KINASE NEK"/>
    <property type="match status" value="1"/>
</dbReference>